<dbReference type="EMBL" id="CDMZ01000682">
    <property type="protein sequence ID" value="CEM19396.1"/>
    <property type="molecule type" value="Genomic_DNA"/>
</dbReference>
<feature type="region of interest" description="Disordered" evidence="1">
    <location>
        <begin position="256"/>
        <end position="435"/>
    </location>
</feature>
<gene>
    <name evidence="2" type="ORF">Cvel_19069</name>
</gene>
<feature type="compositionally biased region" description="Basic residues" evidence="1">
    <location>
        <begin position="280"/>
        <end position="289"/>
    </location>
</feature>
<dbReference type="AlphaFoldDB" id="A0A0G4FWT1"/>
<accession>A0A0G4FWT1</accession>
<protein>
    <submittedName>
        <fullName evidence="2">Uncharacterized protein</fullName>
    </submittedName>
</protein>
<reference evidence="2" key="1">
    <citation type="submission" date="2014-11" db="EMBL/GenBank/DDBJ databases">
        <authorList>
            <person name="Otto D Thomas"/>
            <person name="Naeem Raeece"/>
        </authorList>
    </citation>
    <scope>NUCLEOTIDE SEQUENCE</scope>
</reference>
<feature type="compositionally biased region" description="Polar residues" evidence="1">
    <location>
        <begin position="412"/>
        <end position="430"/>
    </location>
</feature>
<feature type="region of interest" description="Disordered" evidence="1">
    <location>
        <begin position="454"/>
        <end position="529"/>
    </location>
</feature>
<feature type="compositionally biased region" description="Low complexity" evidence="1">
    <location>
        <begin position="382"/>
        <end position="403"/>
    </location>
</feature>
<dbReference type="VEuPathDB" id="CryptoDB:Cvel_19069"/>
<feature type="compositionally biased region" description="Low complexity" evidence="1">
    <location>
        <begin position="315"/>
        <end position="331"/>
    </location>
</feature>
<organism evidence="2">
    <name type="scientific">Chromera velia CCMP2878</name>
    <dbReference type="NCBI Taxonomy" id="1169474"/>
    <lineage>
        <taxon>Eukaryota</taxon>
        <taxon>Sar</taxon>
        <taxon>Alveolata</taxon>
        <taxon>Colpodellida</taxon>
        <taxon>Chromeraceae</taxon>
        <taxon>Chromera</taxon>
    </lineage>
</organism>
<proteinExistence type="predicted"/>
<feature type="compositionally biased region" description="Polar residues" evidence="1">
    <location>
        <begin position="510"/>
        <end position="520"/>
    </location>
</feature>
<evidence type="ECO:0000313" key="2">
    <source>
        <dbReference type="EMBL" id="CEM19396.1"/>
    </source>
</evidence>
<feature type="compositionally biased region" description="Polar residues" evidence="1">
    <location>
        <begin position="334"/>
        <end position="344"/>
    </location>
</feature>
<feature type="compositionally biased region" description="Basic and acidic residues" evidence="1">
    <location>
        <begin position="475"/>
        <end position="491"/>
    </location>
</feature>
<sequence length="529" mass="55797">MVDVSVDLPFARLSSRGVQLRRQLALGASVGLGNQQISGSAGIEFGHSGGIQFGMGGQAQGSSGWFSVDRGSRPAESFRGAIAETLDNILEDLRIPAMARNEVVRHLKAFLSSVRVGSHEGASEGLDELRKAGGSSVSKALEEATLELEGDFHFAMLKVDANVGVGVSFGVAFGLEDDFGYRSVGFSCSKQLGPMIGGAFYVGKKKGSVRMYLSIPHLDFEIRLFDHRPHESFRANGGQEEVTVFSGDLPSLLAFPPSASSSSSSSSAAPHQIKTSSLLSKHRRVKRPQIRTEALSIDPRDVRGTESFNKSKTPSTCLTSASFSSSSSLCATPRQPSFTENVGSLQGPHHDAGPPAACVAPSSSSSGGSGFGSSDAAEPESRSSCTHPSPSASSAAVSAVSEALRSHPETLHPNQKSQQRGELQGQSLTCGGSGVCTKMYRKEREEVFLKFLFEGVQEKGKETSYQEGEGEGAEQEEKQEGGPEEGKGKEGEEVDQSMEAGREEGGETLSPDSQTESNLPATGESPDIP</sequence>
<name>A0A0G4FWT1_9ALVE</name>
<evidence type="ECO:0000256" key="1">
    <source>
        <dbReference type="SAM" id="MobiDB-lite"/>
    </source>
</evidence>
<feature type="compositionally biased region" description="Low complexity" evidence="1">
    <location>
        <begin position="256"/>
        <end position="270"/>
    </location>
</feature>